<comment type="pathway">
    <text evidence="3">Protein modification; protein ubiquitination.</text>
</comment>
<feature type="transmembrane region" description="Helical" evidence="15">
    <location>
        <begin position="20"/>
        <end position="45"/>
    </location>
</feature>
<evidence type="ECO:0000256" key="3">
    <source>
        <dbReference type="ARBA" id="ARBA00004906"/>
    </source>
</evidence>
<organism evidence="17 18">
    <name type="scientific">Anisodus tanguticus</name>
    <dbReference type="NCBI Taxonomy" id="243964"/>
    <lineage>
        <taxon>Eukaryota</taxon>
        <taxon>Viridiplantae</taxon>
        <taxon>Streptophyta</taxon>
        <taxon>Embryophyta</taxon>
        <taxon>Tracheophyta</taxon>
        <taxon>Spermatophyta</taxon>
        <taxon>Magnoliopsida</taxon>
        <taxon>eudicotyledons</taxon>
        <taxon>Gunneridae</taxon>
        <taxon>Pentapetalae</taxon>
        <taxon>asterids</taxon>
        <taxon>lamiids</taxon>
        <taxon>Solanales</taxon>
        <taxon>Solanaceae</taxon>
        <taxon>Solanoideae</taxon>
        <taxon>Hyoscyameae</taxon>
        <taxon>Anisodus</taxon>
    </lineage>
</organism>
<evidence type="ECO:0000256" key="12">
    <source>
        <dbReference type="ARBA" id="ARBA00023136"/>
    </source>
</evidence>
<evidence type="ECO:0000313" key="18">
    <source>
        <dbReference type="Proteomes" id="UP001291623"/>
    </source>
</evidence>
<dbReference type="PANTHER" id="PTHR46719:SF15">
    <property type="entry name" value="RING-H2 FINGER PROTEIN ATL70-LIKE"/>
    <property type="match status" value="1"/>
</dbReference>
<dbReference type="PROSITE" id="PS50089">
    <property type="entry name" value="ZF_RING_2"/>
    <property type="match status" value="1"/>
</dbReference>
<dbReference type="SMART" id="SM00184">
    <property type="entry name" value="RING"/>
    <property type="match status" value="1"/>
</dbReference>
<dbReference type="SUPFAM" id="SSF57850">
    <property type="entry name" value="RING/U-box"/>
    <property type="match status" value="1"/>
</dbReference>
<keyword evidence="8 14" id="KW-0863">Zinc-finger</keyword>
<evidence type="ECO:0000256" key="14">
    <source>
        <dbReference type="PROSITE-ProRule" id="PRU00175"/>
    </source>
</evidence>
<evidence type="ECO:0000259" key="16">
    <source>
        <dbReference type="PROSITE" id="PS50089"/>
    </source>
</evidence>
<evidence type="ECO:0000256" key="13">
    <source>
        <dbReference type="ARBA" id="ARBA00024209"/>
    </source>
</evidence>
<evidence type="ECO:0000256" key="10">
    <source>
        <dbReference type="ARBA" id="ARBA00022833"/>
    </source>
</evidence>
<dbReference type="GO" id="GO:0061630">
    <property type="term" value="F:ubiquitin protein ligase activity"/>
    <property type="evidence" value="ECO:0007669"/>
    <property type="project" value="UniProtKB-EC"/>
</dbReference>
<keyword evidence="7" id="KW-0479">Metal-binding</keyword>
<keyword evidence="10" id="KW-0862">Zinc</keyword>
<evidence type="ECO:0000256" key="8">
    <source>
        <dbReference type="ARBA" id="ARBA00022771"/>
    </source>
</evidence>
<keyword evidence="18" id="KW-1185">Reference proteome</keyword>
<evidence type="ECO:0000256" key="15">
    <source>
        <dbReference type="SAM" id="Phobius"/>
    </source>
</evidence>
<keyword evidence="12 15" id="KW-0472">Membrane</keyword>
<dbReference type="Proteomes" id="UP001291623">
    <property type="component" value="Unassembled WGS sequence"/>
</dbReference>
<evidence type="ECO:0000256" key="11">
    <source>
        <dbReference type="ARBA" id="ARBA00022989"/>
    </source>
</evidence>
<evidence type="ECO:0000256" key="6">
    <source>
        <dbReference type="ARBA" id="ARBA00022692"/>
    </source>
</evidence>
<comment type="similarity">
    <text evidence="13">Belongs to the RING-type zinc finger family. ATL subfamily.</text>
</comment>
<dbReference type="EC" id="2.3.2.27" evidence="4"/>
<accession>A0AAE1RZ32</accession>
<comment type="catalytic activity">
    <reaction evidence="1">
        <text>S-ubiquitinyl-[E2 ubiquitin-conjugating enzyme]-L-cysteine + [acceptor protein]-L-lysine = [E2 ubiquitin-conjugating enzyme]-L-cysteine + N(6)-ubiquitinyl-[acceptor protein]-L-lysine.</text>
        <dbReference type="EC" id="2.3.2.27"/>
    </reaction>
</comment>
<evidence type="ECO:0000256" key="5">
    <source>
        <dbReference type="ARBA" id="ARBA00022679"/>
    </source>
</evidence>
<dbReference type="Gene3D" id="3.30.40.10">
    <property type="entry name" value="Zinc/RING finger domain, C3HC4 (zinc finger)"/>
    <property type="match status" value="1"/>
</dbReference>
<evidence type="ECO:0000256" key="2">
    <source>
        <dbReference type="ARBA" id="ARBA00004167"/>
    </source>
</evidence>
<keyword evidence="5" id="KW-0808">Transferase</keyword>
<gene>
    <name evidence="17" type="ORF">RND71_022113</name>
</gene>
<proteinExistence type="inferred from homology"/>
<keyword evidence="9" id="KW-0833">Ubl conjugation pathway</keyword>
<dbReference type="Pfam" id="PF13639">
    <property type="entry name" value="zf-RING_2"/>
    <property type="match status" value="1"/>
</dbReference>
<dbReference type="AlphaFoldDB" id="A0AAE1RZ32"/>
<name>A0AAE1RZ32_9SOLA</name>
<evidence type="ECO:0000256" key="7">
    <source>
        <dbReference type="ARBA" id="ARBA00022723"/>
    </source>
</evidence>
<dbReference type="CDD" id="cd16461">
    <property type="entry name" value="RING-H2_EL5-like"/>
    <property type="match status" value="1"/>
</dbReference>
<dbReference type="InterPro" id="IPR013083">
    <property type="entry name" value="Znf_RING/FYVE/PHD"/>
</dbReference>
<evidence type="ECO:0000256" key="1">
    <source>
        <dbReference type="ARBA" id="ARBA00000900"/>
    </source>
</evidence>
<sequence length="164" mass="18452">MEGGEVSEGGPEDQLGEEKLLYYGYGFIFSLGILIILIVITYTSYLCIRMRYRNHPTTTTTTTTIENGLIFIQQGLDEATLRSYPKLLYAQVKAHKGDYASSSGCSICLADYKDNDMLRLLPHCGHLFHLMCIDTWLRLHPTCPICRNSPLLSPLVKVSDTSRI</sequence>
<protein>
    <recommendedName>
        <fullName evidence="4">RING-type E3 ubiquitin transferase</fullName>
        <ecNumber evidence="4">2.3.2.27</ecNumber>
    </recommendedName>
</protein>
<feature type="domain" description="RING-type" evidence="16">
    <location>
        <begin position="105"/>
        <end position="147"/>
    </location>
</feature>
<dbReference type="InterPro" id="IPR045899">
    <property type="entry name" value="ATL71-like"/>
</dbReference>
<dbReference type="GO" id="GO:0008270">
    <property type="term" value="F:zinc ion binding"/>
    <property type="evidence" value="ECO:0007669"/>
    <property type="project" value="UniProtKB-KW"/>
</dbReference>
<dbReference type="InterPro" id="IPR001841">
    <property type="entry name" value="Znf_RING"/>
</dbReference>
<reference evidence="17" key="1">
    <citation type="submission" date="2023-12" db="EMBL/GenBank/DDBJ databases">
        <title>Genome assembly of Anisodus tanguticus.</title>
        <authorList>
            <person name="Wang Y.-J."/>
        </authorList>
    </citation>
    <scope>NUCLEOTIDE SEQUENCE</scope>
    <source>
        <strain evidence="17">KB-2021</strain>
        <tissue evidence="17">Leaf</tissue>
    </source>
</reference>
<evidence type="ECO:0000256" key="9">
    <source>
        <dbReference type="ARBA" id="ARBA00022786"/>
    </source>
</evidence>
<dbReference type="EMBL" id="JAVYJV010000011">
    <property type="protein sequence ID" value="KAK4359884.1"/>
    <property type="molecule type" value="Genomic_DNA"/>
</dbReference>
<evidence type="ECO:0000256" key="4">
    <source>
        <dbReference type="ARBA" id="ARBA00012483"/>
    </source>
</evidence>
<dbReference type="FunFam" id="3.30.40.10:FF:000187">
    <property type="entry name" value="E3 ubiquitin-protein ligase ATL6"/>
    <property type="match status" value="1"/>
</dbReference>
<dbReference type="PANTHER" id="PTHR46719">
    <property type="entry name" value="TRANSCRIPTION FACTOR C2H2 FAMILY-RELATED"/>
    <property type="match status" value="1"/>
</dbReference>
<keyword evidence="6 15" id="KW-0812">Transmembrane</keyword>
<dbReference type="GO" id="GO:0016020">
    <property type="term" value="C:membrane"/>
    <property type="evidence" value="ECO:0007669"/>
    <property type="project" value="UniProtKB-SubCell"/>
</dbReference>
<comment type="caution">
    <text evidence="17">The sequence shown here is derived from an EMBL/GenBank/DDBJ whole genome shotgun (WGS) entry which is preliminary data.</text>
</comment>
<evidence type="ECO:0000313" key="17">
    <source>
        <dbReference type="EMBL" id="KAK4359884.1"/>
    </source>
</evidence>
<keyword evidence="11 15" id="KW-1133">Transmembrane helix</keyword>
<comment type="subcellular location">
    <subcellularLocation>
        <location evidence="2">Membrane</location>
        <topology evidence="2">Single-pass membrane protein</topology>
    </subcellularLocation>
</comment>